<name>A0A150P0J0_SORCE</name>
<dbReference type="InterPro" id="IPR011006">
    <property type="entry name" value="CheY-like_superfamily"/>
</dbReference>
<sequence length="323" mass="35038">MQPPQPPLVLIADDNPLNIEVLCGALSGEGLNLAMAGDGEEVLEVVGREEPDLILLDALMPGLDGFETCKRLKADPATRDIPVVFMTSLAEERYRIQGFSVGAVDYVIKPFERGELLARVRTQLSLRSATRAMKEQNQRLSEEIREREAAERALERRTAELYEANAQLARELAQREQAEAARAALHEQIIATQRERLRELSAPLIPITDGILVMPLIGAMDVERARQAIEIALRGASERRAHHLIVDITGVSVVDETVACTLVQAARGLGLLGTRAIITGVRPEVAQSLVRLDIGLGGLVTKASLQDGVAHALKARGRAPGAL</sequence>
<proteinExistence type="predicted"/>
<dbReference type="SUPFAM" id="SSF52091">
    <property type="entry name" value="SpoIIaa-like"/>
    <property type="match status" value="1"/>
</dbReference>
<evidence type="ECO:0000259" key="4">
    <source>
        <dbReference type="PROSITE" id="PS50110"/>
    </source>
</evidence>
<dbReference type="Gene3D" id="3.30.750.24">
    <property type="entry name" value="STAS domain"/>
    <property type="match status" value="1"/>
</dbReference>
<evidence type="ECO:0000256" key="1">
    <source>
        <dbReference type="ARBA" id="ARBA00022553"/>
    </source>
</evidence>
<protein>
    <recommendedName>
        <fullName evidence="8">Response regulator</fullName>
    </recommendedName>
</protein>
<dbReference type="InterPro" id="IPR001789">
    <property type="entry name" value="Sig_transdc_resp-reg_receiver"/>
</dbReference>
<dbReference type="SUPFAM" id="SSF52172">
    <property type="entry name" value="CheY-like"/>
    <property type="match status" value="1"/>
</dbReference>
<keyword evidence="1 2" id="KW-0597">Phosphoprotein</keyword>
<evidence type="ECO:0000313" key="7">
    <source>
        <dbReference type="Proteomes" id="UP000075420"/>
    </source>
</evidence>
<dbReference type="InterPro" id="IPR002645">
    <property type="entry name" value="STAS_dom"/>
</dbReference>
<dbReference type="InterPro" id="IPR036513">
    <property type="entry name" value="STAS_dom_sf"/>
</dbReference>
<dbReference type="PROSITE" id="PS50801">
    <property type="entry name" value="STAS"/>
    <property type="match status" value="1"/>
</dbReference>
<evidence type="ECO:0000313" key="6">
    <source>
        <dbReference type="EMBL" id="KYF48295.1"/>
    </source>
</evidence>
<dbReference type="GO" id="GO:0000160">
    <property type="term" value="P:phosphorelay signal transduction system"/>
    <property type="evidence" value="ECO:0007669"/>
    <property type="project" value="InterPro"/>
</dbReference>
<evidence type="ECO:0000256" key="3">
    <source>
        <dbReference type="SAM" id="Coils"/>
    </source>
</evidence>
<evidence type="ECO:0000259" key="5">
    <source>
        <dbReference type="PROSITE" id="PS50801"/>
    </source>
</evidence>
<dbReference type="PROSITE" id="PS50110">
    <property type="entry name" value="RESPONSE_REGULATORY"/>
    <property type="match status" value="1"/>
</dbReference>
<evidence type="ECO:0008006" key="8">
    <source>
        <dbReference type="Google" id="ProtNLM"/>
    </source>
</evidence>
<evidence type="ECO:0000256" key="2">
    <source>
        <dbReference type="PROSITE-ProRule" id="PRU00169"/>
    </source>
</evidence>
<dbReference type="AlphaFoldDB" id="A0A150P0J0"/>
<dbReference type="CDD" id="cd07041">
    <property type="entry name" value="STAS_RsbR_RsbS_like"/>
    <property type="match status" value="1"/>
</dbReference>
<feature type="coiled-coil region" evidence="3">
    <location>
        <begin position="126"/>
        <end position="195"/>
    </location>
</feature>
<dbReference type="SMART" id="SM00448">
    <property type="entry name" value="REC"/>
    <property type="match status" value="1"/>
</dbReference>
<dbReference type="PANTHER" id="PTHR33745">
    <property type="entry name" value="RSBT ANTAGONIST PROTEIN RSBS-RELATED"/>
    <property type="match status" value="1"/>
</dbReference>
<dbReference type="Pfam" id="PF00072">
    <property type="entry name" value="Response_reg"/>
    <property type="match status" value="1"/>
</dbReference>
<feature type="domain" description="STAS" evidence="5">
    <location>
        <begin position="201"/>
        <end position="312"/>
    </location>
</feature>
<dbReference type="PANTHER" id="PTHR33745:SF3">
    <property type="entry name" value="RSBT CO-ANTAGONIST PROTEIN RSBRC"/>
    <property type="match status" value="1"/>
</dbReference>
<organism evidence="6 7">
    <name type="scientific">Sorangium cellulosum</name>
    <name type="common">Polyangium cellulosum</name>
    <dbReference type="NCBI Taxonomy" id="56"/>
    <lineage>
        <taxon>Bacteria</taxon>
        <taxon>Pseudomonadati</taxon>
        <taxon>Myxococcota</taxon>
        <taxon>Polyangia</taxon>
        <taxon>Polyangiales</taxon>
        <taxon>Polyangiaceae</taxon>
        <taxon>Sorangium</taxon>
    </lineage>
</organism>
<feature type="modified residue" description="4-aspartylphosphate" evidence="2">
    <location>
        <position position="57"/>
    </location>
</feature>
<dbReference type="Pfam" id="PF01740">
    <property type="entry name" value="STAS"/>
    <property type="match status" value="1"/>
</dbReference>
<dbReference type="InterPro" id="IPR051932">
    <property type="entry name" value="Bact_StressResp_Reg"/>
</dbReference>
<gene>
    <name evidence="6" type="ORF">BE08_28270</name>
</gene>
<keyword evidence="3" id="KW-0175">Coiled coil</keyword>
<feature type="domain" description="Response regulatory" evidence="4">
    <location>
        <begin position="8"/>
        <end position="124"/>
    </location>
</feature>
<dbReference type="Proteomes" id="UP000075420">
    <property type="component" value="Unassembled WGS sequence"/>
</dbReference>
<comment type="caution">
    <text evidence="6">The sequence shown here is derived from an EMBL/GenBank/DDBJ whole genome shotgun (WGS) entry which is preliminary data.</text>
</comment>
<reference evidence="6 7" key="1">
    <citation type="submission" date="2014-02" db="EMBL/GenBank/DDBJ databases">
        <title>The small core and large imbalanced accessory genome model reveals a collaborative survival strategy of Sorangium cellulosum strains in nature.</title>
        <authorList>
            <person name="Han K."/>
            <person name="Peng R."/>
            <person name="Blom J."/>
            <person name="Li Y.-Z."/>
        </authorList>
    </citation>
    <scope>NUCLEOTIDE SEQUENCE [LARGE SCALE GENOMIC DNA]</scope>
    <source>
        <strain evidence="6 7">So0157-25</strain>
    </source>
</reference>
<accession>A0A150P0J0</accession>
<dbReference type="Gene3D" id="3.40.50.2300">
    <property type="match status" value="1"/>
</dbReference>
<dbReference type="EMBL" id="JELY01003517">
    <property type="protein sequence ID" value="KYF48295.1"/>
    <property type="molecule type" value="Genomic_DNA"/>
</dbReference>